<dbReference type="PROSITE" id="PS50088">
    <property type="entry name" value="ANK_REPEAT"/>
    <property type="match status" value="5"/>
</dbReference>
<dbReference type="SMART" id="SM00248">
    <property type="entry name" value="ANK"/>
    <property type="match status" value="11"/>
</dbReference>
<evidence type="ECO:0000256" key="4">
    <source>
        <dbReference type="SAM" id="MobiDB-lite"/>
    </source>
</evidence>
<dbReference type="Proteomes" id="UP001241169">
    <property type="component" value="Unassembled WGS sequence"/>
</dbReference>
<dbReference type="InterPro" id="IPR036770">
    <property type="entry name" value="Ankyrin_rpt-contain_sf"/>
</dbReference>
<evidence type="ECO:0000313" key="6">
    <source>
        <dbReference type="EMBL" id="KAK1544945.1"/>
    </source>
</evidence>
<name>A0ABQ9SZJ6_9PEZI</name>
<comment type="caution">
    <text evidence="6">The sequence shown here is derived from an EMBL/GenBank/DDBJ whole genome shotgun (WGS) entry which is preliminary data.</text>
</comment>
<dbReference type="PROSITE" id="PS50297">
    <property type="entry name" value="ANK_REP_REGION"/>
    <property type="match status" value="5"/>
</dbReference>
<accession>A0ABQ9SZJ6</accession>
<dbReference type="RefSeq" id="XP_060354063.1">
    <property type="nucleotide sequence ID" value="XM_060486735.1"/>
</dbReference>
<feature type="repeat" description="ANK" evidence="3">
    <location>
        <begin position="832"/>
        <end position="864"/>
    </location>
</feature>
<dbReference type="EMBL" id="MOPA01000002">
    <property type="protein sequence ID" value="KAK1544945.1"/>
    <property type="molecule type" value="Genomic_DNA"/>
</dbReference>
<keyword evidence="7" id="KW-1185">Reference proteome</keyword>
<dbReference type="PANTHER" id="PTHR24198:SF165">
    <property type="entry name" value="ANKYRIN REPEAT-CONTAINING PROTEIN-RELATED"/>
    <property type="match status" value="1"/>
</dbReference>
<dbReference type="InterPro" id="IPR002110">
    <property type="entry name" value="Ankyrin_rpt"/>
</dbReference>
<evidence type="ECO:0000259" key="5">
    <source>
        <dbReference type="Pfam" id="PF14420"/>
    </source>
</evidence>
<feature type="region of interest" description="Disordered" evidence="4">
    <location>
        <begin position="206"/>
        <end position="235"/>
    </location>
</feature>
<feature type="repeat" description="ANK" evidence="3">
    <location>
        <begin position="1085"/>
        <end position="1117"/>
    </location>
</feature>
<dbReference type="PANTHER" id="PTHR24198">
    <property type="entry name" value="ANKYRIN REPEAT AND PROTEIN KINASE DOMAIN-CONTAINING PROTEIN"/>
    <property type="match status" value="1"/>
</dbReference>
<keyword evidence="1" id="KW-0677">Repeat</keyword>
<feature type="repeat" description="ANK" evidence="3">
    <location>
        <begin position="976"/>
        <end position="1008"/>
    </location>
</feature>
<feature type="compositionally biased region" description="Polar residues" evidence="4">
    <location>
        <begin position="220"/>
        <end position="231"/>
    </location>
</feature>
<evidence type="ECO:0000256" key="2">
    <source>
        <dbReference type="ARBA" id="ARBA00023043"/>
    </source>
</evidence>
<feature type="repeat" description="ANK" evidence="3">
    <location>
        <begin position="1050"/>
        <end position="1082"/>
    </location>
</feature>
<feature type="repeat" description="ANK" evidence="3">
    <location>
        <begin position="797"/>
        <end position="829"/>
    </location>
</feature>
<dbReference type="SUPFAM" id="SSF48403">
    <property type="entry name" value="Ankyrin repeat"/>
    <property type="match status" value="2"/>
</dbReference>
<protein>
    <recommendedName>
        <fullName evidence="5">Clr5 domain-containing protein</fullName>
    </recommendedName>
</protein>
<dbReference type="Pfam" id="PF14420">
    <property type="entry name" value="Clr5"/>
    <property type="match status" value="1"/>
</dbReference>
<sequence length="1172" mass="129336">MSAIQWDTWNDEITQLYVTEDRSAEETINTLNQRHKLKITIKQFKKRYSGLKKVRANEWRAIKREMQKQKAAGKECLIFLNGRQLDPERVARELRRYSGIRGRDVEDGGVPIDIGIDTSGLHRLELRTKILPRSDTLSDTRSSIVRLPSRADVTHVADPCGPNLMNFNPSSADVYSFDFDCSNISMNTPCFTELLVQKGPQDMLHVQSIPRPRSGRESPDGTSEGTTSAMSQRRCPTPDYVIPDFCFSESSMVLKTRPKIPARFLGMLNGIALNVSQVNHFMKALERDISTFASKVDQVRWPCWWQEPYSSSGSGWITLASGDPSLLSLKPIYFIAENVLRRDNDSLEDHNNADAKDCQISLCQNERLLKLFFSIVLHLICNNITGIHAIPSFLQWVNEMDVLDQLAVYLKMSPRDAGALLEAAVRRLRLGLYEDSHPTASRSTKYPWGEQLVDFFDKQGLAIPPELSSLLLHAMARNSAASAARTLLSHGADINFTATIGYERGTRPFRRPVPPIGPPLFQAICFENPDMAEFLIEEGAEINDCYQADSPKLSCNALSICISELEPYVADLLVRKGAQIPPSIKVDLRPLQDKLRSVFNDGKYPLLRQWIRHHLPLVDLIVQAASVGNSELSKVLLQHNILQEMALECALRRAIKVRDTLAVQTLLQRGVNPNPPPCQIECSKFLGIDEELVEEAPIFLAHNANIEGRGITHLLLLAGSHVPDYVLVDIFRRSMDDQGMVSGYSDMLPLYSLLVSRVSAMPVIGASALVSAVKKRSLILCSCLLDLKAPLNYYGVQRMSCLQQAARQGDLLLTRFLLESGADVNFAAHEDGGRTALQSAVECGATSVADCLLSVGADIKAAPAKRNGVTVLEAFAKSNEDGYYPRLASRASYIPPEYQRNQVSKLGGFRNWVAMGAPINRLNGDDSSLLHHLVYNFHYECLQSALELGARTEARWHVDRNTGVFQDELEHETPKSVKTPLQLAAYLDEVEAARLLLEYGADINAHPSDDYGRTALQAATCNFREQCGHEMLELLLSFNQDINAPPANQGGLTALQGAAISGDLGVAKMLLERGADINAPAAAVNGRTAIEGAAEHGRLDMVQLLLENGAKGDPETGFSRAIELAKAEAHLGVAKVLQEHDEISALLDMGLAYGASTDLAATLPSPGMIFDI</sequence>
<organism evidence="6 7">
    <name type="scientific">Colletotrichum paranaense</name>
    <dbReference type="NCBI Taxonomy" id="1914294"/>
    <lineage>
        <taxon>Eukaryota</taxon>
        <taxon>Fungi</taxon>
        <taxon>Dikarya</taxon>
        <taxon>Ascomycota</taxon>
        <taxon>Pezizomycotina</taxon>
        <taxon>Sordariomycetes</taxon>
        <taxon>Hypocreomycetidae</taxon>
        <taxon>Glomerellales</taxon>
        <taxon>Glomerellaceae</taxon>
        <taxon>Colletotrichum</taxon>
        <taxon>Colletotrichum acutatum species complex</taxon>
    </lineage>
</organism>
<evidence type="ECO:0000256" key="1">
    <source>
        <dbReference type="ARBA" id="ARBA00022737"/>
    </source>
</evidence>
<dbReference type="Pfam" id="PF12796">
    <property type="entry name" value="Ank_2"/>
    <property type="match status" value="2"/>
</dbReference>
<dbReference type="GeneID" id="85370634"/>
<proteinExistence type="predicted"/>
<evidence type="ECO:0000313" key="7">
    <source>
        <dbReference type="Proteomes" id="UP001241169"/>
    </source>
</evidence>
<feature type="domain" description="Clr5" evidence="5">
    <location>
        <begin position="4"/>
        <end position="47"/>
    </location>
</feature>
<dbReference type="InterPro" id="IPR025676">
    <property type="entry name" value="Clr5_dom"/>
</dbReference>
<evidence type="ECO:0000256" key="3">
    <source>
        <dbReference type="PROSITE-ProRule" id="PRU00023"/>
    </source>
</evidence>
<dbReference type="Pfam" id="PF00023">
    <property type="entry name" value="Ank"/>
    <property type="match status" value="1"/>
</dbReference>
<dbReference type="Gene3D" id="1.25.40.20">
    <property type="entry name" value="Ankyrin repeat-containing domain"/>
    <property type="match status" value="4"/>
</dbReference>
<reference evidence="6 7" key="1">
    <citation type="submission" date="2016-10" db="EMBL/GenBank/DDBJ databases">
        <title>The genome sequence of Colletotrichum fioriniae PJ7.</title>
        <authorList>
            <person name="Baroncelli R."/>
        </authorList>
    </citation>
    <scope>NUCLEOTIDE SEQUENCE [LARGE SCALE GENOMIC DNA]</scope>
    <source>
        <strain evidence="6 7">IMI 384185</strain>
    </source>
</reference>
<gene>
    <name evidence="6" type="ORF">CPAR01_02447</name>
</gene>
<keyword evidence="2 3" id="KW-0040">ANK repeat</keyword>